<evidence type="ECO:0000256" key="1">
    <source>
        <dbReference type="ARBA" id="ARBA00022801"/>
    </source>
</evidence>
<dbReference type="EC" id="3.1.3.3" evidence="3"/>
<dbReference type="GO" id="GO:0006564">
    <property type="term" value="P:L-serine biosynthetic process"/>
    <property type="evidence" value="ECO:0007669"/>
    <property type="project" value="UniProtKB-UniRule"/>
</dbReference>
<comment type="caution">
    <text evidence="4">The sequence shown here is derived from an EMBL/GenBank/DDBJ whole genome shotgun (WGS) entry which is preliminary data.</text>
</comment>
<protein>
    <recommendedName>
        <fullName evidence="3">Phosphoserine phosphatase</fullName>
        <shortName evidence="3">PSP</shortName>
        <ecNumber evidence="3">3.1.3.3</ecNumber>
    </recommendedName>
</protein>
<dbReference type="Pfam" id="PF00702">
    <property type="entry name" value="Hydrolase"/>
    <property type="match status" value="1"/>
</dbReference>
<comment type="pathway">
    <text evidence="3">Amino-acid biosynthesis; L-serine biosynthesis; L-serine from 3-phospho-D-glycerate: step 3/3.</text>
</comment>
<evidence type="ECO:0000313" key="4">
    <source>
        <dbReference type="EMBL" id="RKL66811.1"/>
    </source>
</evidence>
<name>A0A3A9K8U6_9BACI</name>
<comment type="similarity">
    <text evidence="3">Belongs to the HAD-like hydrolase superfamily.</text>
</comment>
<dbReference type="NCBIfam" id="TIGR01509">
    <property type="entry name" value="HAD-SF-IA-v3"/>
    <property type="match status" value="1"/>
</dbReference>
<dbReference type="InterPro" id="IPR044266">
    <property type="entry name" value="PSP_YsaA"/>
</dbReference>
<dbReference type="SUPFAM" id="SSF56784">
    <property type="entry name" value="HAD-like"/>
    <property type="match status" value="1"/>
</dbReference>
<keyword evidence="5" id="KW-1185">Reference proteome</keyword>
<reference evidence="4 5" key="1">
    <citation type="submission" date="2017-10" db="EMBL/GenBank/DDBJ databases">
        <title>Bacillus sp. nov., a halophilic bacterium isolated from a Keqin Lake.</title>
        <authorList>
            <person name="Wang H."/>
        </authorList>
    </citation>
    <scope>NUCLEOTIDE SEQUENCE [LARGE SCALE GENOMIC DNA]</scope>
    <source>
        <strain evidence="4 5">KCTC 13187</strain>
    </source>
</reference>
<keyword evidence="3" id="KW-0170">Cobalt</keyword>
<keyword evidence="3" id="KW-0718">Serine biosynthesis</keyword>
<comment type="cofactor">
    <cofactor evidence="3">
        <name>Mg(2+)</name>
        <dbReference type="ChEBI" id="CHEBI:18420"/>
    </cofactor>
    <cofactor evidence="3">
        <name>Co(2+)</name>
        <dbReference type="ChEBI" id="CHEBI:48828"/>
    </cofactor>
</comment>
<dbReference type="NCBIfam" id="TIGR01549">
    <property type="entry name" value="HAD-SF-IA-v1"/>
    <property type="match status" value="1"/>
</dbReference>
<evidence type="ECO:0000256" key="3">
    <source>
        <dbReference type="HAMAP-Rule" id="MF_02240"/>
    </source>
</evidence>
<dbReference type="Gene3D" id="3.40.50.1000">
    <property type="entry name" value="HAD superfamily/HAD-like"/>
    <property type="match status" value="1"/>
</dbReference>
<gene>
    <name evidence="4" type="ORF">CR203_13325</name>
</gene>
<dbReference type="PANTHER" id="PTHR46470">
    <property type="entry name" value="N-ACYLNEURAMINATE-9-PHOSPHATASE"/>
    <property type="match status" value="1"/>
</dbReference>
<dbReference type="EMBL" id="PDOE01000005">
    <property type="protein sequence ID" value="RKL66811.1"/>
    <property type="molecule type" value="Genomic_DNA"/>
</dbReference>
<dbReference type="PANTHER" id="PTHR46470:SF3">
    <property type="entry name" value="N-ACYLNEURAMINATE-9-PHOSPHATASE"/>
    <property type="match status" value="1"/>
</dbReference>
<dbReference type="GO" id="GO:0036424">
    <property type="term" value="F:L-phosphoserine phosphatase activity"/>
    <property type="evidence" value="ECO:0007669"/>
    <property type="project" value="UniProtKB-UniRule"/>
</dbReference>
<sequence>MIKAIFFDLDDTLLWDEKSVKKAFEATCEYAVKDFDVDALTLEEAVRKEARTLYAGFDTYEFTKLIGINPFEGLWGEFTDEGKDFEKMAEMAPDYQKNAWINGLKAVGIDDKSLGIDLAHRFPKERKKFPFLFEDAIETLEKLTKDYKLLMLTNGSPQLQNIKLEITPELVPYFDQVIISGAFGKGKPDKSIFEYALNVMDLKPEEVLMVGDNLMTDILGANRTGIPSVWLNRFEKEATDVKPAYEIKTLHELFSLLKA</sequence>
<dbReference type="HAMAP" id="MF_02240">
    <property type="entry name" value="PSP"/>
    <property type="match status" value="1"/>
</dbReference>
<keyword evidence="2 3" id="KW-0460">Magnesium</keyword>
<evidence type="ECO:0000256" key="2">
    <source>
        <dbReference type="ARBA" id="ARBA00022842"/>
    </source>
</evidence>
<dbReference type="OrthoDB" id="9809962at2"/>
<dbReference type="InterPro" id="IPR036412">
    <property type="entry name" value="HAD-like_sf"/>
</dbReference>
<dbReference type="AlphaFoldDB" id="A0A3A9K8U6"/>
<keyword evidence="1 3" id="KW-0378">Hydrolase</keyword>
<dbReference type="InterPro" id="IPR006439">
    <property type="entry name" value="HAD-SF_hydro_IA"/>
</dbReference>
<accession>A0A3A9K8U6</accession>
<dbReference type="SFLD" id="SFLDS00003">
    <property type="entry name" value="Haloacid_Dehalogenase"/>
    <property type="match status" value="1"/>
</dbReference>
<comment type="function">
    <text evidence="3">Catalyzes the last step of the phosphorylated serine biosynthetic pathway, i.e. dephosphorylation of O-phospho-L-serine to form L-serine.</text>
</comment>
<proteinExistence type="inferred from homology"/>
<dbReference type="SFLD" id="SFLDG01129">
    <property type="entry name" value="C1.5:_HAD__Beta-PGM__Phosphata"/>
    <property type="match status" value="1"/>
</dbReference>
<dbReference type="Proteomes" id="UP000281498">
    <property type="component" value="Unassembled WGS sequence"/>
</dbReference>
<dbReference type="InterPro" id="IPR051400">
    <property type="entry name" value="HAD-like_hydrolase"/>
</dbReference>
<comment type="catalytic activity">
    <reaction evidence="3">
        <text>O-phospho-L-serine + H2O = L-serine + phosphate</text>
        <dbReference type="Rhea" id="RHEA:21208"/>
        <dbReference type="ChEBI" id="CHEBI:15377"/>
        <dbReference type="ChEBI" id="CHEBI:33384"/>
        <dbReference type="ChEBI" id="CHEBI:43474"/>
        <dbReference type="ChEBI" id="CHEBI:57524"/>
        <dbReference type="EC" id="3.1.3.3"/>
    </reaction>
</comment>
<evidence type="ECO:0000313" key="5">
    <source>
        <dbReference type="Proteomes" id="UP000281498"/>
    </source>
</evidence>
<dbReference type="Gene3D" id="1.20.120.710">
    <property type="entry name" value="Haloacid dehalogenase hydrolase-like domain"/>
    <property type="match status" value="1"/>
</dbReference>
<dbReference type="RefSeq" id="WP_110934769.1">
    <property type="nucleotide sequence ID" value="NZ_KZ614146.1"/>
</dbReference>
<dbReference type="InterPro" id="IPR023214">
    <property type="entry name" value="HAD_sf"/>
</dbReference>
<comment type="catalytic activity">
    <reaction evidence="3">
        <text>O-phospho-D-serine + H2O = D-serine + phosphate</text>
        <dbReference type="Rhea" id="RHEA:24873"/>
        <dbReference type="ChEBI" id="CHEBI:15377"/>
        <dbReference type="ChEBI" id="CHEBI:35247"/>
        <dbReference type="ChEBI" id="CHEBI:43474"/>
        <dbReference type="ChEBI" id="CHEBI:58680"/>
        <dbReference type="EC" id="3.1.3.3"/>
    </reaction>
</comment>
<keyword evidence="3" id="KW-0028">Amino-acid biosynthesis</keyword>
<organism evidence="4 5">
    <name type="scientific">Salipaludibacillus neizhouensis</name>
    <dbReference type="NCBI Taxonomy" id="885475"/>
    <lineage>
        <taxon>Bacteria</taxon>
        <taxon>Bacillati</taxon>
        <taxon>Bacillota</taxon>
        <taxon>Bacilli</taxon>
        <taxon>Bacillales</taxon>
        <taxon>Bacillaceae</taxon>
    </lineage>
</organism>